<dbReference type="PRINTS" id="PR00111">
    <property type="entry name" value="ABHYDROLASE"/>
</dbReference>
<organism evidence="2 3">
    <name type="scientific">Rhizobium wuzhouense</name>
    <dbReference type="NCBI Taxonomy" id="1986026"/>
    <lineage>
        <taxon>Bacteria</taxon>
        <taxon>Pseudomonadati</taxon>
        <taxon>Pseudomonadota</taxon>
        <taxon>Alphaproteobacteria</taxon>
        <taxon>Hyphomicrobiales</taxon>
        <taxon>Rhizobiaceae</taxon>
        <taxon>Rhizobium/Agrobacterium group</taxon>
        <taxon>Rhizobium</taxon>
    </lineage>
</organism>
<gene>
    <name evidence="2" type="ORF">DMY87_06480</name>
</gene>
<dbReference type="GO" id="GO:0016787">
    <property type="term" value="F:hydrolase activity"/>
    <property type="evidence" value="ECO:0007669"/>
    <property type="project" value="UniProtKB-KW"/>
</dbReference>
<dbReference type="InterPro" id="IPR029058">
    <property type="entry name" value="AB_hydrolase_fold"/>
</dbReference>
<dbReference type="InterPro" id="IPR000073">
    <property type="entry name" value="AB_hydrolase_1"/>
</dbReference>
<proteinExistence type="predicted"/>
<protein>
    <submittedName>
        <fullName evidence="2">Alpha/beta hydrolase</fullName>
    </submittedName>
</protein>
<comment type="caution">
    <text evidence="2">The sequence shown here is derived from an EMBL/GenBank/DDBJ whole genome shotgun (WGS) entry which is preliminary data.</text>
</comment>
<dbReference type="Gene3D" id="3.40.50.1820">
    <property type="entry name" value="alpha/beta hydrolase"/>
    <property type="match status" value="1"/>
</dbReference>
<keyword evidence="2" id="KW-0378">Hydrolase</keyword>
<evidence type="ECO:0000313" key="2">
    <source>
        <dbReference type="EMBL" id="PYB75112.1"/>
    </source>
</evidence>
<sequence>MDAWRLGKRTVCLASGRNLAVVDTGGEGDVALLLHGYTDTSRSYQALAPHLAGLRLVIPDLPGHGDSAEDERADLSTLVEDMVAVSRALDVVPSLVVGHSFGSLLALEIARREVWPGAKFVILAGTPYPNLGGLSSLAPIRHFADPVAMSDPFLTQWYAGPVALDPQFLETVKAEAVCMPARIWRHYLDMLESLDLREGLGGIRAPLLSIAGDLDHLFDARHGDAICQVLPDARIVRLPDSGHNPHWEAPERVAGLIRRWLTARDGDAQVLDVAV</sequence>
<dbReference type="PANTHER" id="PTHR43798">
    <property type="entry name" value="MONOACYLGLYCEROL LIPASE"/>
    <property type="match status" value="1"/>
</dbReference>
<dbReference type="Proteomes" id="UP000247536">
    <property type="component" value="Unassembled WGS sequence"/>
</dbReference>
<accession>A0ABX5NX68</accession>
<dbReference type="Pfam" id="PF12697">
    <property type="entry name" value="Abhydrolase_6"/>
    <property type="match status" value="1"/>
</dbReference>
<evidence type="ECO:0000259" key="1">
    <source>
        <dbReference type="Pfam" id="PF12697"/>
    </source>
</evidence>
<dbReference type="InterPro" id="IPR050266">
    <property type="entry name" value="AB_hydrolase_sf"/>
</dbReference>
<dbReference type="EMBL" id="QJRY01000002">
    <property type="protein sequence ID" value="PYB75112.1"/>
    <property type="molecule type" value="Genomic_DNA"/>
</dbReference>
<feature type="domain" description="AB hydrolase-1" evidence="1">
    <location>
        <begin position="32"/>
        <end position="254"/>
    </location>
</feature>
<keyword evidence="3" id="KW-1185">Reference proteome</keyword>
<dbReference type="SUPFAM" id="SSF53474">
    <property type="entry name" value="alpha/beta-Hydrolases"/>
    <property type="match status" value="1"/>
</dbReference>
<evidence type="ECO:0000313" key="3">
    <source>
        <dbReference type="Proteomes" id="UP000247536"/>
    </source>
</evidence>
<reference evidence="2 3" key="1">
    <citation type="submission" date="2018-06" db="EMBL/GenBank/DDBJ databases">
        <title>Rhizobium wuzhouense sp. nov., isolated from roots of Oryza officinalis.</title>
        <authorList>
            <person name="Yuan T."/>
        </authorList>
    </citation>
    <scope>NUCLEOTIDE SEQUENCE [LARGE SCALE GENOMIC DNA]</scope>
    <source>
        <strain evidence="2 3">W44</strain>
    </source>
</reference>
<name>A0ABX5NX68_9HYPH</name>